<dbReference type="EMBL" id="KZ819688">
    <property type="protein sequence ID" value="PWN54326.1"/>
    <property type="molecule type" value="Genomic_DNA"/>
</dbReference>
<organism evidence="1 2">
    <name type="scientific">Violaceomyces palustris</name>
    <dbReference type="NCBI Taxonomy" id="1673888"/>
    <lineage>
        <taxon>Eukaryota</taxon>
        <taxon>Fungi</taxon>
        <taxon>Dikarya</taxon>
        <taxon>Basidiomycota</taxon>
        <taxon>Ustilaginomycotina</taxon>
        <taxon>Ustilaginomycetes</taxon>
        <taxon>Violaceomycetales</taxon>
        <taxon>Violaceomycetaceae</taxon>
        <taxon>Violaceomyces</taxon>
    </lineage>
</organism>
<reference evidence="1 2" key="1">
    <citation type="journal article" date="2018" name="Mol. Biol. Evol.">
        <title>Broad Genomic Sampling Reveals a Smut Pathogenic Ancestry of the Fungal Clade Ustilaginomycotina.</title>
        <authorList>
            <person name="Kijpornyongpan T."/>
            <person name="Mondo S.J."/>
            <person name="Barry K."/>
            <person name="Sandor L."/>
            <person name="Lee J."/>
            <person name="Lipzen A."/>
            <person name="Pangilinan J."/>
            <person name="LaButti K."/>
            <person name="Hainaut M."/>
            <person name="Henrissat B."/>
            <person name="Grigoriev I.V."/>
            <person name="Spatafora J.W."/>
            <person name="Aime M.C."/>
        </authorList>
    </citation>
    <scope>NUCLEOTIDE SEQUENCE [LARGE SCALE GENOMIC DNA]</scope>
    <source>
        <strain evidence="1 2">SA 807</strain>
    </source>
</reference>
<protein>
    <submittedName>
        <fullName evidence="1">Uncharacterized protein</fullName>
    </submittedName>
</protein>
<evidence type="ECO:0000313" key="1">
    <source>
        <dbReference type="EMBL" id="PWN54326.1"/>
    </source>
</evidence>
<dbReference type="Proteomes" id="UP000245626">
    <property type="component" value="Unassembled WGS sequence"/>
</dbReference>
<evidence type="ECO:0000313" key="2">
    <source>
        <dbReference type="Proteomes" id="UP000245626"/>
    </source>
</evidence>
<proteinExistence type="predicted"/>
<name>A0ACD0P8F4_9BASI</name>
<accession>A0ACD0P8F4</accession>
<gene>
    <name evidence="1" type="ORF">IE53DRAFT_359295</name>
</gene>
<sequence length="457" mass="50159">MYPVTPKPSSSTLQAKMDLMMVVSQDPKSVVASSQIPGSQKETEEGGGGEGGSNSVEPFTPSSTSTPFKRKVKPTRQPSSTPWIFSRLPPELLRLVLIGYASFSKKSAREACLLSSTVKGWILPLLYKSPCLTSDRLLRMFARTLAVNPELGGMVEELLLHCIFWGSGANENDIVTILSSCTSVKLLFLGPLESECLPYLCPPNVVHGERGERYPQDPIPPLKELTLNWDAAIPPDAFLHPSYQHSLERLHVVIRDDSTEAKRLFRETLMRMKGLDHVRIQGEGGTLTVCSSERGIISTNWPREKSLSMVQQSSSAERQDTIPTLDLTQQDNNDDEEEEEEEEEGESDRLLDMLGASNPSSLNLPANAAAANISKQLLTPHQLSVLLPALITSEGPPPDTESRSLFCISLKLALANGQEGREIKVNFVPIQADYTTHARVAEFESRVRNGLGVWAGA</sequence>
<keyword evidence="2" id="KW-1185">Reference proteome</keyword>